<sequence>MNAPHLVSLAHALASSGFLCLRFTCKGPNLAHRAKAYRAVWDYMKSLERFHIEHIFIGGRSLGSRAAAALARQLSDGAEGAVQGVICLSFPLHPPGQTHAHRQRSEDLRALPEHVPVLFVSGTEDNMCDRVLFDRMLTELKAPTEVFWLQGGSHGLKRSMAGGPWNRVNVARPGAVSSVRIRFSSATDRNVAALLVKNNNVLKLIRSEILQTEVRLLYELQYVLNNSFRGNKTLKGLERVEQCINRLKAMKLDEALEELTDLCPNRIQRGVSIRTGECDVPSQPTLEWLCLKVLGAAQLMSCTLSRCSRAFTLSKQQMKWDEFIILNMVITSMLSRLWVIFRGVLVSLSALYQQLLEFLGEVAQGHPMPFLTDFSLPADMAQLLGPSHAALLSKQAKYGSHAKDHKGKQQQQQQQKSSGVGVTKSGQTRRVKEDLGVAVERAIVHDTDMKPFLKAFRNLTEGTHKADEKQTFKKQAREATSFTDMAAHLEEMIVWCKSQRMEKEKRLLTFLRLKCHRMACLEAAGYNVRRKLQSFRRELLWAASPQGSAPKTCRSSAALRRNARPRRLFQSLRSRFRVSTAKTGLQKKRLKTQRRWMSELSEDGQSTQTIHEATPQTIDFDDHDDIDDIFASVGV</sequence>
<dbReference type="Pfam" id="PF20408">
    <property type="entry name" value="Abhydrolase_11"/>
    <property type="match status" value="1"/>
</dbReference>
<evidence type="ECO:0000259" key="3">
    <source>
        <dbReference type="Pfam" id="PF20408"/>
    </source>
</evidence>
<dbReference type="GO" id="GO:0045747">
    <property type="term" value="P:positive regulation of Notch signaling pathway"/>
    <property type="evidence" value="ECO:0007669"/>
    <property type="project" value="TreeGrafter"/>
</dbReference>
<dbReference type="Gene3D" id="3.40.50.1820">
    <property type="entry name" value="alpha/beta hydrolase"/>
    <property type="match status" value="1"/>
</dbReference>
<gene>
    <name evidence="4" type="primary">LOC118320506</name>
</gene>
<dbReference type="Pfam" id="PF14780">
    <property type="entry name" value="NEPRO_N"/>
    <property type="match status" value="1"/>
</dbReference>
<accession>A0A8D3A0T4</accession>
<dbReference type="GeneTree" id="ENSGT00390000007644"/>
<dbReference type="PANTHER" id="PTHR34761">
    <property type="entry name" value="NUCLEOLUS AND NEURAL PROGENITOR PROTEIN"/>
    <property type="match status" value="1"/>
</dbReference>
<dbReference type="InterPro" id="IPR046879">
    <property type="entry name" value="KANL3/Tex30_Abhydrolase"/>
</dbReference>
<evidence type="ECO:0000256" key="1">
    <source>
        <dbReference type="SAM" id="MobiDB-lite"/>
    </source>
</evidence>
<reference evidence="4" key="1">
    <citation type="submission" date="2023-05" db="EMBL/GenBank/DDBJ databases">
        <title>High-quality long-read genome of Scophthalmus maximus.</title>
        <authorList>
            <person name="Lien S."/>
            <person name="Martinez P."/>
        </authorList>
    </citation>
    <scope>NUCLEOTIDE SEQUENCE [LARGE SCALE GENOMIC DNA]</scope>
</reference>
<dbReference type="PANTHER" id="PTHR34761:SF1">
    <property type="entry name" value="NUCLEOLUS AND NEURAL PROGENITOR PROTEIN"/>
    <property type="match status" value="1"/>
</dbReference>
<proteinExistence type="predicted"/>
<dbReference type="AlphaFoldDB" id="A0A8D3A0T4"/>
<feature type="domain" description="KANL3/Tex30 alpha/beta hydrolase-like" evidence="3">
    <location>
        <begin position="46"/>
        <end position="163"/>
    </location>
</feature>
<name>A0A8D3A0T4_SCOMX</name>
<dbReference type="Proteomes" id="UP000694558">
    <property type="component" value="Chromosome 14"/>
</dbReference>
<feature type="compositionally biased region" description="Polar residues" evidence="1">
    <location>
        <begin position="416"/>
        <end position="428"/>
    </location>
</feature>
<dbReference type="InterPro" id="IPR027951">
    <property type="entry name" value="Nepro_N"/>
</dbReference>
<dbReference type="InterPro" id="IPR029058">
    <property type="entry name" value="AB_hydrolase_fold"/>
</dbReference>
<evidence type="ECO:0000259" key="2">
    <source>
        <dbReference type="Pfam" id="PF14780"/>
    </source>
</evidence>
<protein>
    <submittedName>
        <fullName evidence="4">Nucleolus and neural progenitor protein</fullName>
    </submittedName>
</protein>
<organism evidence="4 5">
    <name type="scientific">Scophthalmus maximus</name>
    <name type="common">Turbot</name>
    <name type="synonym">Psetta maxima</name>
    <dbReference type="NCBI Taxonomy" id="52904"/>
    <lineage>
        <taxon>Eukaryota</taxon>
        <taxon>Metazoa</taxon>
        <taxon>Chordata</taxon>
        <taxon>Craniata</taxon>
        <taxon>Vertebrata</taxon>
        <taxon>Euteleostomi</taxon>
        <taxon>Actinopterygii</taxon>
        <taxon>Neopterygii</taxon>
        <taxon>Teleostei</taxon>
        <taxon>Neoteleostei</taxon>
        <taxon>Acanthomorphata</taxon>
        <taxon>Carangaria</taxon>
        <taxon>Pleuronectiformes</taxon>
        <taxon>Pleuronectoidei</taxon>
        <taxon>Scophthalmidae</taxon>
        <taxon>Scophthalmus</taxon>
    </lineage>
</organism>
<feature type="domain" description="Nucleolus and neural progenitor protein-like N-terminal" evidence="2">
    <location>
        <begin position="165"/>
        <end position="356"/>
    </location>
</feature>
<dbReference type="SUPFAM" id="SSF53474">
    <property type="entry name" value="alpha/beta-Hydrolases"/>
    <property type="match status" value="1"/>
</dbReference>
<evidence type="ECO:0000313" key="4">
    <source>
        <dbReference type="Ensembl" id="ENSSMAP00000010718.2"/>
    </source>
</evidence>
<reference evidence="4" key="2">
    <citation type="submission" date="2025-08" db="UniProtKB">
        <authorList>
            <consortium name="Ensembl"/>
        </authorList>
    </citation>
    <scope>IDENTIFICATION</scope>
</reference>
<dbReference type="GO" id="GO:0005634">
    <property type="term" value="C:nucleus"/>
    <property type="evidence" value="ECO:0007669"/>
    <property type="project" value="TreeGrafter"/>
</dbReference>
<feature type="region of interest" description="Disordered" evidence="1">
    <location>
        <begin position="401"/>
        <end position="428"/>
    </location>
</feature>
<dbReference type="InterPro" id="IPR052835">
    <property type="entry name" value="Nepro"/>
</dbReference>
<dbReference type="Ensembl" id="ENSSMAT00000010861.2">
    <property type="protein sequence ID" value="ENSSMAP00000010718.2"/>
    <property type="gene ID" value="ENSSMAG00000006603.2"/>
</dbReference>
<evidence type="ECO:0000313" key="5">
    <source>
        <dbReference type="Proteomes" id="UP000694558"/>
    </source>
</evidence>